<dbReference type="PROSITE" id="PS50110">
    <property type="entry name" value="RESPONSE_REGULATORY"/>
    <property type="match status" value="1"/>
</dbReference>
<feature type="domain" description="Response regulatory" evidence="8">
    <location>
        <begin position="4"/>
        <end position="115"/>
    </location>
</feature>
<feature type="domain" description="CheR-type methyltransferase" evidence="9">
    <location>
        <begin position="120"/>
        <end position="398"/>
    </location>
</feature>
<gene>
    <name evidence="10" type="ORF">JFN93_04560</name>
</gene>
<evidence type="ECO:0000259" key="8">
    <source>
        <dbReference type="PROSITE" id="PS50110"/>
    </source>
</evidence>
<dbReference type="InterPro" id="IPR011990">
    <property type="entry name" value="TPR-like_helical_dom_sf"/>
</dbReference>
<organism evidence="10 11">
    <name type="scientific">Geomesophilobacter sediminis</name>
    <dbReference type="NCBI Taxonomy" id="2798584"/>
    <lineage>
        <taxon>Bacteria</taxon>
        <taxon>Pseudomonadati</taxon>
        <taxon>Thermodesulfobacteriota</taxon>
        <taxon>Desulfuromonadia</taxon>
        <taxon>Geobacterales</taxon>
        <taxon>Geobacteraceae</taxon>
        <taxon>Geomesophilobacter</taxon>
    </lineage>
</organism>
<evidence type="ECO:0000256" key="1">
    <source>
        <dbReference type="ARBA" id="ARBA00001541"/>
    </source>
</evidence>
<dbReference type="GO" id="GO:0000160">
    <property type="term" value="P:phosphorelay signal transduction system"/>
    <property type="evidence" value="ECO:0007669"/>
    <property type="project" value="InterPro"/>
</dbReference>
<name>A0A8J7M092_9BACT</name>
<dbReference type="InterPro" id="IPR000780">
    <property type="entry name" value="CheR_MeTrfase"/>
</dbReference>
<evidence type="ECO:0000259" key="9">
    <source>
        <dbReference type="PROSITE" id="PS50123"/>
    </source>
</evidence>
<dbReference type="InterPro" id="IPR036804">
    <property type="entry name" value="CheR_N_sf"/>
</dbReference>
<keyword evidence="5" id="KW-0949">S-adenosyl-L-methionine</keyword>
<dbReference type="InterPro" id="IPR019734">
    <property type="entry name" value="TPR_rpt"/>
</dbReference>
<dbReference type="InterPro" id="IPR011006">
    <property type="entry name" value="CheY-like_superfamily"/>
</dbReference>
<evidence type="ECO:0000313" key="10">
    <source>
        <dbReference type="EMBL" id="MBJ6723972.1"/>
    </source>
</evidence>
<evidence type="ECO:0000256" key="3">
    <source>
        <dbReference type="ARBA" id="ARBA00022603"/>
    </source>
</evidence>
<comment type="catalytic activity">
    <reaction evidence="1">
        <text>L-glutamyl-[protein] + S-adenosyl-L-methionine = [protein]-L-glutamate 5-O-methyl ester + S-adenosyl-L-homocysteine</text>
        <dbReference type="Rhea" id="RHEA:24452"/>
        <dbReference type="Rhea" id="RHEA-COMP:10208"/>
        <dbReference type="Rhea" id="RHEA-COMP:10311"/>
        <dbReference type="ChEBI" id="CHEBI:29973"/>
        <dbReference type="ChEBI" id="CHEBI:57856"/>
        <dbReference type="ChEBI" id="CHEBI:59789"/>
        <dbReference type="ChEBI" id="CHEBI:82795"/>
        <dbReference type="EC" id="2.1.1.80"/>
    </reaction>
</comment>
<dbReference type="InterPro" id="IPR022641">
    <property type="entry name" value="CheR_N"/>
</dbReference>
<accession>A0A8J7M092</accession>
<evidence type="ECO:0000256" key="5">
    <source>
        <dbReference type="ARBA" id="ARBA00022691"/>
    </source>
</evidence>
<comment type="caution">
    <text evidence="6">Lacks conserved residue(s) required for the propagation of feature annotation.</text>
</comment>
<dbReference type="Gene3D" id="1.25.40.10">
    <property type="entry name" value="Tetratricopeptide repeat domain"/>
    <property type="match status" value="1"/>
</dbReference>
<dbReference type="SUPFAM" id="SSF48452">
    <property type="entry name" value="TPR-like"/>
    <property type="match status" value="1"/>
</dbReference>
<dbReference type="SMART" id="SM00138">
    <property type="entry name" value="MeTrc"/>
    <property type="match status" value="1"/>
</dbReference>
<keyword evidence="7" id="KW-0802">TPR repeat</keyword>
<dbReference type="GO" id="GO:0032259">
    <property type="term" value="P:methylation"/>
    <property type="evidence" value="ECO:0007669"/>
    <property type="project" value="UniProtKB-KW"/>
</dbReference>
<dbReference type="EC" id="2.1.1.80" evidence="2"/>
<dbReference type="GO" id="GO:0008983">
    <property type="term" value="F:protein-glutamate O-methyltransferase activity"/>
    <property type="evidence" value="ECO:0007669"/>
    <property type="project" value="UniProtKB-EC"/>
</dbReference>
<dbReference type="RefSeq" id="WP_199382811.1">
    <property type="nucleotide sequence ID" value="NZ_JAEMHM010000003.1"/>
</dbReference>
<feature type="repeat" description="TPR" evidence="7">
    <location>
        <begin position="487"/>
        <end position="520"/>
    </location>
</feature>
<dbReference type="Pfam" id="PF00072">
    <property type="entry name" value="Response_reg"/>
    <property type="match status" value="1"/>
</dbReference>
<dbReference type="SUPFAM" id="SSF53335">
    <property type="entry name" value="S-adenosyl-L-methionine-dependent methyltransferases"/>
    <property type="match status" value="1"/>
</dbReference>
<dbReference type="PANTHER" id="PTHR24422:SF19">
    <property type="entry name" value="CHEMOTAXIS PROTEIN METHYLTRANSFERASE"/>
    <property type="match status" value="1"/>
</dbReference>
<keyword evidence="3" id="KW-0489">Methyltransferase</keyword>
<sequence>MSLNILVIADNSSFGSFLCELLTDKGYTATSSPHGEAALRLIRSGRPDLLIVEFLPEFLGSEYGQKMKAAVTADQLPVVAITESSFLEEELLEAFDVIRKPVDHRRLLDDLSALADPARRRITIPPLDDASYRLLRSHLLSRTGLHFDQRNRSSLERGVGRRMSALRIAKYRDYHDFLKRHGEDRRELQKLLRYLTIGETHFFRYRAQFDALRALLAEHRGGRLRIWSAGCSTGEEAYSIAITVLETLPDWRERDVVIHATDINNHSLQRAREGVYSSWSLRNLNSEYLGRYFEKVGESYLVAPEAKRLVRFSHLNLSELDYAAASGGELRDLDAVFCRNVMIYFTREQGQLMVDAFARALKGGGSLFLGHAETLLHQCPDFVSQGGNGCFYYRKRTDPLAVPRAKTVPAVPRPPLPQPVPLLERARARFEAEDFDAALSLLDRHLAAFPGEPGALVLKGFILAGRGNLAEALSLCERAISGNDLSAEGYFLRGVIRDAEGKTEQAADEYRKALLLDHGFIMPRYYRARLFLRMGKRADAAREIRNGIRMLARYGELDTIPYSGGMTRAVCKVEMQRTLAQLA</sequence>
<dbReference type="Proteomes" id="UP000636888">
    <property type="component" value="Unassembled WGS sequence"/>
</dbReference>
<dbReference type="PANTHER" id="PTHR24422">
    <property type="entry name" value="CHEMOTAXIS PROTEIN METHYLTRANSFERASE"/>
    <property type="match status" value="1"/>
</dbReference>
<dbReference type="PROSITE" id="PS50123">
    <property type="entry name" value="CHER"/>
    <property type="match status" value="1"/>
</dbReference>
<evidence type="ECO:0000256" key="4">
    <source>
        <dbReference type="ARBA" id="ARBA00022679"/>
    </source>
</evidence>
<dbReference type="Gene3D" id="3.40.50.2300">
    <property type="match status" value="1"/>
</dbReference>
<keyword evidence="11" id="KW-1185">Reference proteome</keyword>
<dbReference type="InterPro" id="IPR022642">
    <property type="entry name" value="CheR_C"/>
</dbReference>
<dbReference type="Gene3D" id="3.40.50.150">
    <property type="entry name" value="Vaccinia Virus protein VP39"/>
    <property type="match status" value="1"/>
</dbReference>
<reference evidence="10" key="1">
    <citation type="submission" date="2020-12" db="EMBL/GenBank/DDBJ databases">
        <title>Geomonas sp. Red875, isolated from river sediment.</title>
        <authorList>
            <person name="Xu Z."/>
            <person name="Zhang Z."/>
            <person name="Masuda Y."/>
            <person name="Itoh H."/>
            <person name="Senoo K."/>
        </authorList>
    </citation>
    <scope>NUCLEOTIDE SEQUENCE</scope>
    <source>
        <strain evidence="10">Red875</strain>
    </source>
</reference>
<protein>
    <recommendedName>
        <fullName evidence="2">protein-glutamate O-methyltransferase</fullName>
        <ecNumber evidence="2">2.1.1.80</ecNumber>
    </recommendedName>
</protein>
<evidence type="ECO:0000313" key="11">
    <source>
        <dbReference type="Proteomes" id="UP000636888"/>
    </source>
</evidence>
<dbReference type="PROSITE" id="PS50005">
    <property type="entry name" value="TPR"/>
    <property type="match status" value="1"/>
</dbReference>
<dbReference type="AlphaFoldDB" id="A0A8J7M092"/>
<dbReference type="SUPFAM" id="SSF47757">
    <property type="entry name" value="Chemotaxis receptor methyltransferase CheR, N-terminal domain"/>
    <property type="match status" value="1"/>
</dbReference>
<keyword evidence="4" id="KW-0808">Transferase</keyword>
<dbReference type="SUPFAM" id="SSF52172">
    <property type="entry name" value="CheY-like"/>
    <property type="match status" value="1"/>
</dbReference>
<dbReference type="InterPro" id="IPR029063">
    <property type="entry name" value="SAM-dependent_MTases_sf"/>
</dbReference>
<dbReference type="SMART" id="SM00448">
    <property type="entry name" value="REC"/>
    <property type="match status" value="1"/>
</dbReference>
<dbReference type="Pfam" id="PF01739">
    <property type="entry name" value="CheR"/>
    <property type="match status" value="1"/>
</dbReference>
<dbReference type="SMART" id="SM00028">
    <property type="entry name" value="TPR"/>
    <property type="match status" value="3"/>
</dbReference>
<proteinExistence type="predicted"/>
<dbReference type="EMBL" id="JAEMHM010000003">
    <property type="protein sequence ID" value="MBJ6723972.1"/>
    <property type="molecule type" value="Genomic_DNA"/>
</dbReference>
<evidence type="ECO:0000256" key="2">
    <source>
        <dbReference type="ARBA" id="ARBA00012534"/>
    </source>
</evidence>
<comment type="caution">
    <text evidence="10">The sequence shown here is derived from an EMBL/GenBank/DDBJ whole genome shotgun (WGS) entry which is preliminary data.</text>
</comment>
<dbReference type="InterPro" id="IPR050903">
    <property type="entry name" value="Bact_Chemotaxis_MeTrfase"/>
</dbReference>
<evidence type="ECO:0000256" key="6">
    <source>
        <dbReference type="PROSITE-ProRule" id="PRU00169"/>
    </source>
</evidence>
<evidence type="ECO:0000256" key="7">
    <source>
        <dbReference type="PROSITE-ProRule" id="PRU00339"/>
    </source>
</evidence>
<dbReference type="Gene3D" id="1.10.155.10">
    <property type="entry name" value="Chemotaxis receptor methyltransferase CheR, N-terminal domain"/>
    <property type="match status" value="1"/>
</dbReference>
<dbReference type="Pfam" id="PF03705">
    <property type="entry name" value="CheR_N"/>
    <property type="match status" value="1"/>
</dbReference>
<dbReference type="PRINTS" id="PR00996">
    <property type="entry name" value="CHERMTFRASE"/>
</dbReference>
<dbReference type="InterPro" id="IPR001789">
    <property type="entry name" value="Sig_transdc_resp-reg_receiver"/>
</dbReference>